<keyword evidence="2" id="KW-0808">Transferase</keyword>
<accession>A0A1H8TR38</accession>
<evidence type="ECO:0000259" key="1">
    <source>
        <dbReference type="Pfam" id="PF00156"/>
    </source>
</evidence>
<proteinExistence type="predicted"/>
<dbReference type="AlphaFoldDB" id="A0A1H8TR38"/>
<sequence length="168" mass="18377">MTTLASVDTLVRQMSDDLRTELNRRGVGAPAIIGIHSGGAWIAEALHRELAPDTPLGTLDIAFYRDDVGTRGVHPQVRPSNLPFSVDDRDIVLVDDVLYSGRTVRAALNEIFDFGRPRRVLLAVLVDRGERELPVAADVVGTRITLNDGQRVKLHGPDPLELTIQDPA</sequence>
<dbReference type="NCBIfam" id="NF003545">
    <property type="entry name" value="PRK05205.1-1"/>
    <property type="match status" value="1"/>
</dbReference>
<dbReference type="SUPFAM" id="SSF53271">
    <property type="entry name" value="PRTase-like"/>
    <property type="match status" value="1"/>
</dbReference>
<dbReference type="PANTHER" id="PTHR11608">
    <property type="entry name" value="BIFUNCTIONAL PROTEIN PYRR"/>
    <property type="match status" value="1"/>
</dbReference>
<evidence type="ECO:0000313" key="2">
    <source>
        <dbReference type="EMBL" id="SEO92898.1"/>
    </source>
</evidence>
<organism evidence="2 3">
    <name type="scientific">Aquisalimonas asiatica</name>
    <dbReference type="NCBI Taxonomy" id="406100"/>
    <lineage>
        <taxon>Bacteria</taxon>
        <taxon>Pseudomonadati</taxon>
        <taxon>Pseudomonadota</taxon>
        <taxon>Gammaproteobacteria</taxon>
        <taxon>Chromatiales</taxon>
        <taxon>Ectothiorhodospiraceae</taxon>
        <taxon>Aquisalimonas</taxon>
    </lineage>
</organism>
<dbReference type="CDD" id="cd06223">
    <property type="entry name" value="PRTases_typeI"/>
    <property type="match status" value="1"/>
</dbReference>
<dbReference type="PANTHER" id="PTHR11608:SF0">
    <property type="entry name" value="BIFUNCTIONAL PROTEIN PYRR"/>
    <property type="match status" value="1"/>
</dbReference>
<dbReference type="Pfam" id="PF00156">
    <property type="entry name" value="Pribosyltran"/>
    <property type="match status" value="1"/>
</dbReference>
<dbReference type="OrthoDB" id="9802227at2"/>
<feature type="domain" description="Phosphoribosyltransferase" evidence="1">
    <location>
        <begin position="26"/>
        <end position="142"/>
    </location>
</feature>
<dbReference type="EMBL" id="FOEG01000004">
    <property type="protein sequence ID" value="SEO92898.1"/>
    <property type="molecule type" value="Genomic_DNA"/>
</dbReference>
<keyword evidence="2" id="KW-0328">Glycosyltransferase</keyword>
<gene>
    <name evidence="2" type="ORF">SAMN04488052_104369</name>
</gene>
<name>A0A1H8TR38_9GAMM</name>
<dbReference type="Gene3D" id="3.40.50.2020">
    <property type="match status" value="1"/>
</dbReference>
<dbReference type="InterPro" id="IPR000836">
    <property type="entry name" value="PRTase_dom"/>
</dbReference>
<dbReference type="GO" id="GO:0016757">
    <property type="term" value="F:glycosyltransferase activity"/>
    <property type="evidence" value="ECO:0007669"/>
    <property type="project" value="UniProtKB-KW"/>
</dbReference>
<dbReference type="Proteomes" id="UP000199657">
    <property type="component" value="Unassembled WGS sequence"/>
</dbReference>
<evidence type="ECO:0000313" key="3">
    <source>
        <dbReference type="Proteomes" id="UP000199657"/>
    </source>
</evidence>
<protein>
    <submittedName>
        <fullName evidence="2">Pyrimidine operon attenuation protein / uracil phosphoribosyltransferase</fullName>
    </submittedName>
</protein>
<dbReference type="InterPro" id="IPR029057">
    <property type="entry name" value="PRTase-like"/>
</dbReference>
<dbReference type="RefSeq" id="WP_091643896.1">
    <property type="nucleotide sequence ID" value="NZ_FOEG01000004.1"/>
</dbReference>
<keyword evidence="3" id="KW-1185">Reference proteome</keyword>
<dbReference type="STRING" id="406100.SAMN04488052_104369"/>
<dbReference type="InterPro" id="IPR050137">
    <property type="entry name" value="PyrR_bifunctional"/>
</dbReference>
<reference evidence="2 3" key="1">
    <citation type="submission" date="2016-10" db="EMBL/GenBank/DDBJ databases">
        <authorList>
            <person name="de Groot N.N."/>
        </authorList>
    </citation>
    <scope>NUCLEOTIDE SEQUENCE [LARGE SCALE GENOMIC DNA]</scope>
    <source>
        <strain evidence="2 3">CGMCC 1.6291</strain>
    </source>
</reference>